<dbReference type="EMBL" id="VSRR010003848">
    <property type="protein sequence ID" value="MPC37670.1"/>
    <property type="molecule type" value="Genomic_DNA"/>
</dbReference>
<reference evidence="2 3" key="1">
    <citation type="submission" date="2019-05" db="EMBL/GenBank/DDBJ databases">
        <title>Another draft genome of Portunus trituberculatus and its Hox gene families provides insights of decapod evolution.</title>
        <authorList>
            <person name="Jeong J.-H."/>
            <person name="Song I."/>
            <person name="Kim S."/>
            <person name="Choi T."/>
            <person name="Kim D."/>
            <person name="Ryu S."/>
            <person name="Kim W."/>
        </authorList>
    </citation>
    <scope>NUCLEOTIDE SEQUENCE [LARGE SCALE GENOMIC DNA]</scope>
    <source>
        <tissue evidence="2">Muscle</tissue>
    </source>
</reference>
<dbReference type="Proteomes" id="UP000324222">
    <property type="component" value="Unassembled WGS sequence"/>
</dbReference>
<evidence type="ECO:0000256" key="1">
    <source>
        <dbReference type="SAM" id="MobiDB-lite"/>
    </source>
</evidence>
<proteinExistence type="predicted"/>
<evidence type="ECO:0000313" key="2">
    <source>
        <dbReference type="EMBL" id="MPC37670.1"/>
    </source>
</evidence>
<sequence>MVESVPPPPATAGSVTPENMSYDAATPPKPIILSTINVSAAPPSVLLAYHMTKQEPTVSYPPSSSDPPLTPDLHVTLQPTLPGLGVWRCR</sequence>
<feature type="compositionally biased region" description="Pro residues" evidence="1">
    <location>
        <begin position="1"/>
        <end position="10"/>
    </location>
</feature>
<gene>
    <name evidence="2" type="ORF">E2C01_031157</name>
</gene>
<feature type="region of interest" description="Disordered" evidence="1">
    <location>
        <begin position="1"/>
        <end position="23"/>
    </location>
</feature>
<accession>A0A5B7ESA5</accession>
<dbReference type="AlphaFoldDB" id="A0A5B7ESA5"/>
<organism evidence="2 3">
    <name type="scientific">Portunus trituberculatus</name>
    <name type="common">Swimming crab</name>
    <name type="synonym">Neptunus trituberculatus</name>
    <dbReference type="NCBI Taxonomy" id="210409"/>
    <lineage>
        <taxon>Eukaryota</taxon>
        <taxon>Metazoa</taxon>
        <taxon>Ecdysozoa</taxon>
        <taxon>Arthropoda</taxon>
        <taxon>Crustacea</taxon>
        <taxon>Multicrustacea</taxon>
        <taxon>Malacostraca</taxon>
        <taxon>Eumalacostraca</taxon>
        <taxon>Eucarida</taxon>
        <taxon>Decapoda</taxon>
        <taxon>Pleocyemata</taxon>
        <taxon>Brachyura</taxon>
        <taxon>Eubrachyura</taxon>
        <taxon>Portunoidea</taxon>
        <taxon>Portunidae</taxon>
        <taxon>Portuninae</taxon>
        <taxon>Portunus</taxon>
    </lineage>
</organism>
<protein>
    <submittedName>
        <fullName evidence="2">Uncharacterized protein</fullName>
    </submittedName>
</protein>
<name>A0A5B7ESA5_PORTR</name>
<keyword evidence="3" id="KW-1185">Reference proteome</keyword>
<comment type="caution">
    <text evidence="2">The sequence shown here is derived from an EMBL/GenBank/DDBJ whole genome shotgun (WGS) entry which is preliminary data.</text>
</comment>
<evidence type="ECO:0000313" key="3">
    <source>
        <dbReference type="Proteomes" id="UP000324222"/>
    </source>
</evidence>